<feature type="signal peptide" evidence="2">
    <location>
        <begin position="1"/>
        <end position="16"/>
    </location>
</feature>
<evidence type="ECO:0000256" key="1">
    <source>
        <dbReference type="SAM" id="Phobius"/>
    </source>
</evidence>
<dbReference type="AlphaFoldDB" id="A0A2P6PBA3"/>
<keyword evidence="1" id="KW-0812">Transmembrane</keyword>
<feature type="transmembrane region" description="Helical" evidence="1">
    <location>
        <begin position="144"/>
        <end position="163"/>
    </location>
</feature>
<dbReference type="EMBL" id="PDCK01000045">
    <property type="protein sequence ID" value="PRQ19209.1"/>
    <property type="molecule type" value="Genomic_DNA"/>
</dbReference>
<dbReference type="Gramene" id="PRQ19209">
    <property type="protein sequence ID" value="PRQ19209"/>
    <property type="gene ID" value="RchiOBHm_Chr7g0214711"/>
</dbReference>
<evidence type="ECO:0000313" key="4">
    <source>
        <dbReference type="Proteomes" id="UP000238479"/>
    </source>
</evidence>
<feature type="chain" id="PRO_5015122738" description="Transmembrane protein" evidence="2">
    <location>
        <begin position="17"/>
        <end position="179"/>
    </location>
</feature>
<keyword evidence="1" id="KW-0472">Membrane</keyword>
<dbReference type="Proteomes" id="UP000238479">
    <property type="component" value="Chromosome 7"/>
</dbReference>
<feature type="transmembrane region" description="Helical" evidence="1">
    <location>
        <begin position="57"/>
        <end position="78"/>
    </location>
</feature>
<proteinExistence type="predicted"/>
<keyword evidence="2" id="KW-0732">Signal</keyword>
<evidence type="ECO:0000313" key="3">
    <source>
        <dbReference type="EMBL" id="PRQ19209.1"/>
    </source>
</evidence>
<sequence length="179" mass="19957">MLGLLISVFFPSVVPGDFTQSLSPFWPCLVLVVPNLPFSSFFCLHPLPLVHLSSANIGSLALWSFQSGVYLLSHWVVLQDFVYPVVPVSIWFDVVEMVLALILGNLMAWCIEFGMGLTPARSTWLDLVADFFAMARLLRPSCRWLQLVGGCCLFVLFLVWAFFSLVGGCCFLWEAVVSV</sequence>
<gene>
    <name evidence="3" type="ORF">RchiOBHm_Chr7g0214711</name>
</gene>
<feature type="transmembrane region" description="Helical" evidence="1">
    <location>
        <begin position="25"/>
        <end position="45"/>
    </location>
</feature>
<keyword evidence="1" id="KW-1133">Transmembrane helix</keyword>
<protein>
    <recommendedName>
        <fullName evidence="5">Transmembrane protein</fullName>
    </recommendedName>
</protein>
<evidence type="ECO:0008006" key="5">
    <source>
        <dbReference type="Google" id="ProtNLM"/>
    </source>
</evidence>
<accession>A0A2P6PBA3</accession>
<evidence type="ECO:0000256" key="2">
    <source>
        <dbReference type="SAM" id="SignalP"/>
    </source>
</evidence>
<name>A0A2P6PBA3_ROSCH</name>
<keyword evidence="4" id="KW-1185">Reference proteome</keyword>
<organism evidence="3 4">
    <name type="scientific">Rosa chinensis</name>
    <name type="common">China rose</name>
    <dbReference type="NCBI Taxonomy" id="74649"/>
    <lineage>
        <taxon>Eukaryota</taxon>
        <taxon>Viridiplantae</taxon>
        <taxon>Streptophyta</taxon>
        <taxon>Embryophyta</taxon>
        <taxon>Tracheophyta</taxon>
        <taxon>Spermatophyta</taxon>
        <taxon>Magnoliopsida</taxon>
        <taxon>eudicotyledons</taxon>
        <taxon>Gunneridae</taxon>
        <taxon>Pentapetalae</taxon>
        <taxon>rosids</taxon>
        <taxon>fabids</taxon>
        <taxon>Rosales</taxon>
        <taxon>Rosaceae</taxon>
        <taxon>Rosoideae</taxon>
        <taxon>Rosoideae incertae sedis</taxon>
        <taxon>Rosa</taxon>
    </lineage>
</organism>
<feature type="transmembrane region" description="Helical" evidence="1">
    <location>
        <begin position="90"/>
        <end position="111"/>
    </location>
</feature>
<reference evidence="3 4" key="1">
    <citation type="journal article" date="2018" name="Nat. Genet.">
        <title>The Rosa genome provides new insights in the design of modern roses.</title>
        <authorList>
            <person name="Bendahmane M."/>
        </authorList>
    </citation>
    <scope>NUCLEOTIDE SEQUENCE [LARGE SCALE GENOMIC DNA]</scope>
    <source>
        <strain evidence="4">cv. Old Blush</strain>
    </source>
</reference>
<comment type="caution">
    <text evidence="3">The sequence shown here is derived from an EMBL/GenBank/DDBJ whole genome shotgun (WGS) entry which is preliminary data.</text>
</comment>